<evidence type="ECO:0000256" key="1">
    <source>
        <dbReference type="SAM" id="Phobius"/>
    </source>
</evidence>
<dbReference type="AlphaFoldDB" id="A0A3D8PLB8"/>
<feature type="transmembrane region" description="Helical" evidence="1">
    <location>
        <begin position="7"/>
        <end position="28"/>
    </location>
</feature>
<reference evidence="3" key="1">
    <citation type="submission" date="2017-11" db="EMBL/GenBank/DDBJ databases">
        <authorList>
            <person name="Zhu W."/>
        </authorList>
    </citation>
    <scope>NUCLEOTIDE SEQUENCE [LARGE SCALE GENOMIC DNA]</scope>
    <source>
        <strain evidence="3">CAU 1183</strain>
    </source>
</reference>
<sequence>MFKSEIANRITSLVGFWIIVFIALFKLVDGPISPMFWILVVGMTAFDLYGIINYYMKKNRDDSLN</sequence>
<feature type="transmembrane region" description="Helical" evidence="1">
    <location>
        <begin position="34"/>
        <end position="56"/>
    </location>
</feature>
<proteinExistence type="predicted"/>
<keyword evidence="1" id="KW-0472">Membrane</keyword>
<gene>
    <name evidence="2" type="ORF">CWR48_17745</name>
</gene>
<organism evidence="2 3">
    <name type="scientific">Oceanobacillus arenosus</name>
    <dbReference type="NCBI Taxonomy" id="1229153"/>
    <lineage>
        <taxon>Bacteria</taxon>
        <taxon>Bacillati</taxon>
        <taxon>Bacillota</taxon>
        <taxon>Bacilli</taxon>
        <taxon>Bacillales</taxon>
        <taxon>Bacillaceae</taxon>
        <taxon>Oceanobacillus</taxon>
    </lineage>
</organism>
<dbReference type="RefSeq" id="WP_115774662.1">
    <property type="nucleotide sequence ID" value="NZ_PIOC01000028.1"/>
</dbReference>
<dbReference type="EMBL" id="PIOC01000028">
    <property type="protein sequence ID" value="RDW16031.1"/>
    <property type="molecule type" value="Genomic_DNA"/>
</dbReference>
<accession>A0A3D8PLB8</accession>
<keyword evidence="3" id="KW-1185">Reference proteome</keyword>
<name>A0A3D8PLB8_9BACI</name>
<comment type="caution">
    <text evidence="2">The sequence shown here is derived from an EMBL/GenBank/DDBJ whole genome shotgun (WGS) entry which is preliminary data.</text>
</comment>
<protein>
    <submittedName>
        <fullName evidence="2">Uncharacterized protein</fullName>
    </submittedName>
</protein>
<dbReference type="Proteomes" id="UP000257143">
    <property type="component" value="Unassembled WGS sequence"/>
</dbReference>
<keyword evidence="1" id="KW-0812">Transmembrane</keyword>
<evidence type="ECO:0000313" key="2">
    <source>
        <dbReference type="EMBL" id="RDW16031.1"/>
    </source>
</evidence>
<keyword evidence="1" id="KW-1133">Transmembrane helix</keyword>
<dbReference type="OrthoDB" id="9811967at2"/>
<evidence type="ECO:0000313" key="3">
    <source>
        <dbReference type="Proteomes" id="UP000257143"/>
    </source>
</evidence>